<keyword evidence="2" id="KW-0732">Signal</keyword>
<dbReference type="RefSeq" id="WP_049686525.1">
    <property type="nucleotide sequence ID" value="NZ_BGZJ01000001.1"/>
</dbReference>
<dbReference type="EMBL" id="BGZJ01000001">
    <property type="protein sequence ID" value="GBO93165.1"/>
    <property type="molecule type" value="Genomic_DNA"/>
</dbReference>
<evidence type="ECO:0000256" key="2">
    <source>
        <dbReference type="ARBA" id="ARBA00022729"/>
    </source>
</evidence>
<evidence type="ECO:0000256" key="4">
    <source>
        <dbReference type="ARBA" id="ARBA00023139"/>
    </source>
</evidence>
<feature type="region of interest" description="Disordered" evidence="7">
    <location>
        <begin position="34"/>
        <end position="92"/>
    </location>
</feature>
<evidence type="ECO:0000256" key="3">
    <source>
        <dbReference type="ARBA" id="ARBA00023136"/>
    </source>
</evidence>
<gene>
    <name evidence="8" type="ORF">MESMUL_05190</name>
</gene>
<feature type="compositionally biased region" description="Polar residues" evidence="7">
    <location>
        <begin position="62"/>
        <end position="81"/>
    </location>
</feature>
<keyword evidence="4" id="KW-0564">Palmitate</keyword>
<dbReference type="AlphaFoldDB" id="A0A388SAC7"/>
<evidence type="ECO:0000256" key="6">
    <source>
        <dbReference type="ARBA" id="ARBA00023288"/>
    </source>
</evidence>
<evidence type="ECO:0000313" key="9">
    <source>
        <dbReference type="Proteomes" id="UP000266091"/>
    </source>
</evidence>
<evidence type="ECO:0008006" key="10">
    <source>
        <dbReference type="Google" id="ProtNLM"/>
    </source>
</evidence>
<keyword evidence="5" id="KW-0998">Cell outer membrane</keyword>
<evidence type="ECO:0000256" key="7">
    <source>
        <dbReference type="SAM" id="MobiDB-lite"/>
    </source>
</evidence>
<dbReference type="Proteomes" id="UP000266091">
    <property type="component" value="Unassembled WGS sequence"/>
</dbReference>
<keyword evidence="3" id="KW-0472">Membrane</keyword>
<dbReference type="InterPro" id="IPR032831">
    <property type="entry name" value="LptM_cons"/>
</dbReference>
<organism evidence="8 9">
    <name type="scientific">Mesosutterella multiformis</name>
    <dbReference type="NCBI Taxonomy" id="2259133"/>
    <lineage>
        <taxon>Bacteria</taxon>
        <taxon>Pseudomonadati</taxon>
        <taxon>Pseudomonadota</taxon>
        <taxon>Betaproteobacteria</taxon>
        <taxon>Burkholderiales</taxon>
        <taxon>Sutterellaceae</taxon>
        <taxon>Mesosutterella</taxon>
    </lineage>
</organism>
<dbReference type="NCBIfam" id="NF047847">
    <property type="entry name" value="SS_mature_LptM"/>
    <property type="match status" value="1"/>
</dbReference>
<dbReference type="PROSITE" id="PS51257">
    <property type="entry name" value="PROKAR_LIPOPROTEIN"/>
    <property type="match status" value="1"/>
</dbReference>
<accession>A0A388SAC7</accession>
<evidence type="ECO:0000256" key="5">
    <source>
        <dbReference type="ARBA" id="ARBA00023237"/>
    </source>
</evidence>
<reference evidence="8 9" key="1">
    <citation type="journal article" date="2018" name="Int. J. Syst. Evol. Microbiol.">
        <title>Mesosutterella multiformis gen. nov., sp. nov., a member of the family Sutterellaceae and Sutterella megalosphaeroides sp. nov., isolated from human faeces.</title>
        <authorList>
            <person name="Sakamoto M."/>
            <person name="Ikeyama N."/>
            <person name="Kunihiro T."/>
            <person name="Iino T."/>
            <person name="Yuki M."/>
            <person name="Ohkuma M."/>
        </authorList>
    </citation>
    <scope>NUCLEOTIDE SEQUENCE [LARGE SCALE GENOMIC DNA]</scope>
    <source>
        <strain evidence="8 9">4NBBH2</strain>
    </source>
</reference>
<comment type="subcellular location">
    <subcellularLocation>
        <location evidence="1">Cell outer membrane</location>
        <topology evidence="1">Lipid-anchor</topology>
    </subcellularLocation>
</comment>
<sequence length="92" mass="9516">MIQKRTFIRTALLLGLASPLLLTGCGLKGPLYLPKKRSVPNGAGDSIPVLNTPIEKKDTDGGSASNASDSTETRITLTPGGSQAAEAPSPKR</sequence>
<comment type="caution">
    <text evidence="8">The sequence shown here is derived from an EMBL/GenBank/DDBJ whole genome shotgun (WGS) entry which is preliminary data.</text>
</comment>
<name>A0A388SAC7_9BURK</name>
<keyword evidence="9" id="KW-1185">Reference proteome</keyword>
<evidence type="ECO:0000313" key="8">
    <source>
        <dbReference type="EMBL" id="GBO93165.1"/>
    </source>
</evidence>
<accession>A0A401LKR8</accession>
<proteinExistence type="predicted"/>
<evidence type="ECO:0000256" key="1">
    <source>
        <dbReference type="ARBA" id="ARBA00004459"/>
    </source>
</evidence>
<keyword evidence="6" id="KW-0449">Lipoprotein</keyword>
<protein>
    <recommendedName>
        <fullName evidence="10">Lipoprotein</fullName>
    </recommendedName>
</protein>